<proteinExistence type="inferred from homology"/>
<dbReference type="Pfam" id="PF05276">
    <property type="entry name" value="SH3BP5"/>
    <property type="match status" value="1"/>
</dbReference>
<reference evidence="5 6" key="1">
    <citation type="submission" date="2020-08" db="EMBL/GenBank/DDBJ databases">
        <authorList>
            <person name="Hejnol A."/>
        </authorList>
    </citation>
    <scope>NUCLEOTIDE SEQUENCE [LARGE SCALE GENOMIC DNA]</scope>
</reference>
<dbReference type="GO" id="GO:0005737">
    <property type="term" value="C:cytoplasm"/>
    <property type="evidence" value="ECO:0007669"/>
    <property type="project" value="TreeGrafter"/>
</dbReference>
<comment type="caution">
    <text evidence="5">The sequence shown here is derived from an EMBL/GenBank/DDBJ whole genome shotgun (WGS) entry which is preliminary data.</text>
</comment>
<dbReference type="AlphaFoldDB" id="A0A7I8WA79"/>
<evidence type="ECO:0000256" key="1">
    <source>
        <dbReference type="ARBA" id="ARBA00007796"/>
    </source>
</evidence>
<name>A0A7I8WA79_9ANNE</name>
<dbReference type="PANTHER" id="PTHR19423:SF1">
    <property type="entry name" value="SH3 DOMAIN-BINDING PROTEIN 5"/>
    <property type="match status" value="1"/>
</dbReference>
<dbReference type="OrthoDB" id="446789at2759"/>
<comment type="similarity">
    <text evidence="1">Belongs to the SH3BP5 family.</text>
</comment>
<feature type="coiled-coil region" evidence="3">
    <location>
        <begin position="205"/>
        <end position="232"/>
    </location>
</feature>
<gene>
    <name evidence="5" type="ORF">DGYR_LOCUS12498</name>
</gene>
<keyword evidence="2 3" id="KW-0175">Coiled coil</keyword>
<dbReference type="Proteomes" id="UP000549394">
    <property type="component" value="Unassembled WGS sequence"/>
</dbReference>
<feature type="compositionally biased region" description="Basic residues" evidence="4">
    <location>
        <begin position="359"/>
        <end position="373"/>
    </location>
</feature>
<evidence type="ECO:0000256" key="2">
    <source>
        <dbReference type="ARBA" id="ARBA00023054"/>
    </source>
</evidence>
<feature type="compositionally biased region" description="Basic and acidic residues" evidence="4">
    <location>
        <begin position="323"/>
        <end position="343"/>
    </location>
</feature>
<dbReference type="GO" id="GO:0035556">
    <property type="term" value="P:intracellular signal transduction"/>
    <property type="evidence" value="ECO:0007669"/>
    <property type="project" value="InterPro"/>
</dbReference>
<feature type="compositionally biased region" description="Acidic residues" evidence="4">
    <location>
        <begin position="11"/>
        <end position="23"/>
    </location>
</feature>
<protein>
    <submittedName>
        <fullName evidence="5">DgyrCDS13294</fullName>
    </submittedName>
</protein>
<keyword evidence="6" id="KW-1185">Reference proteome</keyword>
<sequence>MDRDEVNPTTENEDDDHPDDNEEMDPRVQAELECMNDTATEINKLENVLEVSRRNFRIQMKESTETMNAMYRKLKSAVNKARPYYEAVREAKKAHSQAQTAAKEYQMAIDRYRAAKETVCIAEKRLKIEMEENPGEDKRILDPAWQEMMNHATIKFMDAENSKTQLEEIHKVKAVEYSGTQQRVRELERKMPLSIGKAKPYFDTKEKLEHILEQQKSEIELNQKEIIEAKQQYSNCLMRLEKISDDIRRKRNIKNILPPRTPGVGAEVDKLSDLASINLDDHPDDASVYSTDLLSDTESICSDTAEYFRHRTNPSLFEFTSSKSEDNTEVERGRDCKRNRDIHSAPTSNIHSPEDEKGRRRPRVAGRSSSRKSLKIERVRDNHPLALGEKIENVESVTVRVRDGEKTITKTYALTEVKDVQDISVKKEKKKLSQGVLLAVGQLSPPNI</sequence>
<organism evidence="5 6">
    <name type="scientific">Dimorphilus gyrociliatus</name>
    <dbReference type="NCBI Taxonomy" id="2664684"/>
    <lineage>
        <taxon>Eukaryota</taxon>
        <taxon>Metazoa</taxon>
        <taxon>Spiralia</taxon>
        <taxon>Lophotrochozoa</taxon>
        <taxon>Annelida</taxon>
        <taxon>Polychaeta</taxon>
        <taxon>Polychaeta incertae sedis</taxon>
        <taxon>Dinophilidae</taxon>
        <taxon>Dimorphilus</taxon>
    </lineage>
</organism>
<evidence type="ECO:0000256" key="3">
    <source>
        <dbReference type="SAM" id="Coils"/>
    </source>
</evidence>
<dbReference type="GO" id="GO:0004860">
    <property type="term" value="F:protein kinase inhibitor activity"/>
    <property type="evidence" value="ECO:0007669"/>
    <property type="project" value="TreeGrafter"/>
</dbReference>
<feature type="region of interest" description="Disordered" evidence="4">
    <location>
        <begin position="318"/>
        <end position="374"/>
    </location>
</feature>
<dbReference type="PANTHER" id="PTHR19423">
    <property type="entry name" value="SH3 DOMAIN-BINDING PROTEIN 5"/>
    <property type="match status" value="1"/>
</dbReference>
<evidence type="ECO:0000313" key="6">
    <source>
        <dbReference type="Proteomes" id="UP000549394"/>
    </source>
</evidence>
<evidence type="ECO:0000313" key="5">
    <source>
        <dbReference type="EMBL" id="CAD5125051.1"/>
    </source>
</evidence>
<dbReference type="InterPro" id="IPR007940">
    <property type="entry name" value="SH3BP5"/>
</dbReference>
<evidence type="ECO:0000256" key="4">
    <source>
        <dbReference type="SAM" id="MobiDB-lite"/>
    </source>
</evidence>
<feature type="region of interest" description="Disordered" evidence="4">
    <location>
        <begin position="1"/>
        <end position="26"/>
    </location>
</feature>
<accession>A0A7I8WA79</accession>
<dbReference type="EMBL" id="CAJFCJ010000024">
    <property type="protein sequence ID" value="CAD5125051.1"/>
    <property type="molecule type" value="Genomic_DNA"/>
</dbReference>